<feature type="region of interest" description="Disordered" evidence="1">
    <location>
        <begin position="179"/>
        <end position="229"/>
    </location>
</feature>
<comment type="caution">
    <text evidence="3">The sequence shown here is derived from an EMBL/GenBank/DDBJ whole genome shotgun (WGS) entry which is preliminary data.</text>
</comment>
<gene>
    <name evidence="3" type="ORF">TL16_g09952</name>
</gene>
<organism evidence="3 4">
    <name type="scientific">Triparma laevis f. inornata</name>
    <dbReference type="NCBI Taxonomy" id="1714386"/>
    <lineage>
        <taxon>Eukaryota</taxon>
        <taxon>Sar</taxon>
        <taxon>Stramenopiles</taxon>
        <taxon>Ochrophyta</taxon>
        <taxon>Bolidophyceae</taxon>
        <taxon>Parmales</taxon>
        <taxon>Triparmaceae</taxon>
        <taxon>Triparma</taxon>
    </lineage>
</organism>
<proteinExistence type="predicted"/>
<evidence type="ECO:0000313" key="4">
    <source>
        <dbReference type="Proteomes" id="UP001162640"/>
    </source>
</evidence>
<reference evidence="4" key="1">
    <citation type="journal article" date="2023" name="Commun. Biol.">
        <title>Genome analysis of Parmales, the sister group of diatoms, reveals the evolutionary specialization of diatoms from phago-mixotrophs to photoautotrophs.</title>
        <authorList>
            <person name="Ban H."/>
            <person name="Sato S."/>
            <person name="Yoshikawa S."/>
            <person name="Yamada K."/>
            <person name="Nakamura Y."/>
            <person name="Ichinomiya M."/>
            <person name="Sato N."/>
            <person name="Blanc-Mathieu R."/>
            <person name="Endo H."/>
            <person name="Kuwata A."/>
            <person name="Ogata H."/>
        </authorList>
    </citation>
    <scope>NUCLEOTIDE SEQUENCE [LARGE SCALE GENOMIC DNA]</scope>
</reference>
<accession>A0A9W7ENS9</accession>
<evidence type="ECO:0000313" key="3">
    <source>
        <dbReference type="EMBL" id="GMH84530.1"/>
    </source>
</evidence>
<dbReference type="Proteomes" id="UP001162640">
    <property type="component" value="Unassembled WGS sequence"/>
</dbReference>
<keyword evidence="2" id="KW-1133">Transmembrane helix</keyword>
<feature type="compositionally biased region" description="Basic and acidic residues" evidence="1">
    <location>
        <begin position="179"/>
        <end position="190"/>
    </location>
</feature>
<sequence length="229" mass="25200">MGAAAQAQAQAFAVPNPIEGMMGGMNPMANQMAMLGMMGGINHMAMMGMMSGMGGLPGMNRMAAMGANAMANIPANNEPTNTNVNEVNFNKEANANEPTEEPNVVDNSIKQFKEFMSNIGTKTRNCNKTYKIQQQMNKEHQDYFLLKARVDEYEHYLKLVDQNLPSMPPKQRSVISIKKGAEGKKHEQSKAQESTEQSKAQESIQHSLFVAQPAEVSGEEEGINVRTWN</sequence>
<evidence type="ECO:0000256" key="1">
    <source>
        <dbReference type="SAM" id="MobiDB-lite"/>
    </source>
</evidence>
<keyword evidence="2" id="KW-0472">Membrane</keyword>
<feature type="transmembrane region" description="Helical" evidence="2">
    <location>
        <begin position="32"/>
        <end position="56"/>
    </location>
</feature>
<keyword evidence="2" id="KW-0812">Transmembrane</keyword>
<dbReference type="AlphaFoldDB" id="A0A9W7ENS9"/>
<protein>
    <submittedName>
        <fullName evidence="3">Uncharacterized protein</fullName>
    </submittedName>
</protein>
<dbReference type="EMBL" id="BLQM01000345">
    <property type="protein sequence ID" value="GMH84530.1"/>
    <property type="molecule type" value="Genomic_DNA"/>
</dbReference>
<evidence type="ECO:0000256" key="2">
    <source>
        <dbReference type="SAM" id="Phobius"/>
    </source>
</evidence>
<name>A0A9W7ENS9_9STRA</name>
<feature type="compositionally biased region" description="Polar residues" evidence="1">
    <location>
        <begin position="191"/>
        <end position="206"/>
    </location>
</feature>